<dbReference type="SMART" id="SM00387">
    <property type="entry name" value="HATPase_c"/>
    <property type="match status" value="1"/>
</dbReference>
<dbReference type="InterPro" id="IPR050736">
    <property type="entry name" value="Sensor_HK_Regulatory"/>
</dbReference>
<dbReference type="PRINTS" id="PR00344">
    <property type="entry name" value="BCTRLSENSOR"/>
</dbReference>
<dbReference type="SUPFAM" id="SSF47384">
    <property type="entry name" value="Homodimeric domain of signal transducing histidine kinase"/>
    <property type="match status" value="1"/>
</dbReference>
<dbReference type="InterPro" id="IPR036890">
    <property type="entry name" value="HATPase_C_sf"/>
</dbReference>
<comment type="catalytic activity">
    <reaction evidence="1">
        <text>ATP + protein L-histidine = ADP + protein N-phospho-L-histidine.</text>
        <dbReference type="EC" id="2.7.13.3"/>
    </reaction>
</comment>
<dbReference type="InterPro" id="IPR003661">
    <property type="entry name" value="HisK_dim/P_dom"/>
</dbReference>
<keyword evidence="4" id="KW-0808">Transferase</keyword>
<keyword evidence="5 8" id="KW-0418">Kinase</keyword>
<evidence type="ECO:0000256" key="5">
    <source>
        <dbReference type="ARBA" id="ARBA00022777"/>
    </source>
</evidence>
<dbReference type="InterPro" id="IPR005467">
    <property type="entry name" value="His_kinase_dom"/>
</dbReference>
<dbReference type="Pfam" id="PF00512">
    <property type="entry name" value="HisKA"/>
    <property type="match status" value="1"/>
</dbReference>
<evidence type="ECO:0000256" key="2">
    <source>
        <dbReference type="ARBA" id="ARBA00012438"/>
    </source>
</evidence>
<dbReference type="OrthoDB" id="7933832at2"/>
<name>A0A6L7GFG7_9SPHN</name>
<keyword evidence="3" id="KW-0597">Phosphoprotein</keyword>
<gene>
    <name evidence="8" type="ORF">GRI44_05520</name>
</gene>
<dbReference type="InterPro" id="IPR004358">
    <property type="entry name" value="Sig_transdc_His_kin-like_C"/>
</dbReference>
<protein>
    <recommendedName>
        <fullName evidence="2">histidine kinase</fullName>
        <ecNumber evidence="2">2.7.13.3</ecNumber>
    </recommendedName>
</protein>
<reference evidence="8 9" key="1">
    <citation type="submission" date="2019-12" db="EMBL/GenBank/DDBJ databases">
        <title>Genomic-based taxomic classification of the family Erythrobacteraceae.</title>
        <authorList>
            <person name="Xu L."/>
        </authorList>
    </citation>
    <scope>NUCLEOTIDE SEQUENCE [LARGE SCALE GENOMIC DNA]</scope>
    <source>
        <strain evidence="8 9">KCTC 52259</strain>
    </source>
</reference>
<comment type="caution">
    <text evidence="8">The sequence shown here is derived from an EMBL/GenBank/DDBJ whole genome shotgun (WGS) entry which is preliminary data.</text>
</comment>
<keyword evidence="6" id="KW-0902">Two-component regulatory system</keyword>
<feature type="domain" description="Histidine kinase" evidence="7">
    <location>
        <begin position="251"/>
        <end position="467"/>
    </location>
</feature>
<dbReference type="Gene3D" id="1.10.287.130">
    <property type="match status" value="1"/>
</dbReference>
<accession>A0A6L7GFG7</accession>
<dbReference type="SUPFAM" id="SSF55874">
    <property type="entry name" value="ATPase domain of HSP90 chaperone/DNA topoisomerase II/histidine kinase"/>
    <property type="match status" value="1"/>
</dbReference>
<dbReference type="Proteomes" id="UP000473531">
    <property type="component" value="Unassembled WGS sequence"/>
</dbReference>
<dbReference type="EMBL" id="WTYU01000001">
    <property type="protein sequence ID" value="MXP14206.1"/>
    <property type="molecule type" value="Genomic_DNA"/>
</dbReference>
<dbReference type="PANTHER" id="PTHR43711">
    <property type="entry name" value="TWO-COMPONENT HISTIDINE KINASE"/>
    <property type="match status" value="1"/>
</dbReference>
<evidence type="ECO:0000313" key="9">
    <source>
        <dbReference type="Proteomes" id="UP000473531"/>
    </source>
</evidence>
<dbReference type="InterPro" id="IPR003594">
    <property type="entry name" value="HATPase_dom"/>
</dbReference>
<evidence type="ECO:0000256" key="3">
    <source>
        <dbReference type="ARBA" id="ARBA00022553"/>
    </source>
</evidence>
<evidence type="ECO:0000256" key="4">
    <source>
        <dbReference type="ARBA" id="ARBA00022679"/>
    </source>
</evidence>
<dbReference type="Gene3D" id="3.30.565.10">
    <property type="entry name" value="Histidine kinase-like ATPase, C-terminal domain"/>
    <property type="match status" value="1"/>
</dbReference>
<dbReference type="CDD" id="cd00082">
    <property type="entry name" value="HisKA"/>
    <property type="match status" value="1"/>
</dbReference>
<evidence type="ECO:0000259" key="7">
    <source>
        <dbReference type="PROSITE" id="PS50109"/>
    </source>
</evidence>
<keyword evidence="9" id="KW-1185">Reference proteome</keyword>
<evidence type="ECO:0000256" key="1">
    <source>
        <dbReference type="ARBA" id="ARBA00000085"/>
    </source>
</evidence>
<dbReference type="PANTHER" id="PTHR43711:SF1">
    <property type="entry name" value="HISTIDINE KINASE 1"/>
    <property type="match status" value="1"/>
</dbReference>
<dbReference type="RefSeq" id="WP_160600396.1">
    <property type="nucleotide sequence ID" value="NZ_WTYU01000001.1"/>
</dbReference>
<dbReference type="Pfam" id="PF02518">
    <property type="entry name" value="HATPase_c"/>
    <property type="match status" value="1"/>
</dbReference>
<evidence type="ECO:0000256" key="6">
    <source>
        <dbReference type="ARBA" id="ARBA00023012"/>
    </source>
</evidence>
<sequence length="471" mass="50120">MNAATTSYLARARTDADDCLIEADEPLAGLQLRCGGTLPGKIAIPELLALVRKTRKYGLRLARMVHAIDGDELIKAWVEISPHAEGAVTGADSAGQGGCTIHLANWQTSPLPGDDQELAASRQLEIDRAIAELTSRLDPRQHVLTVESTAPDLAELVQRMRSGMGRPWTDFVVFPGNSHEQPMHWRLLDGAECIIEGSERKWKAVLVPLGQPEAGSAGFELYLVAQTPFIAGTGPRLARGEPVLGNSLGSELSPVLRQPIARIIANAETIRSKLAGPLAQEYSDYAADIASAGQHLLALIDDLSDLEVVESAGFSTAPDRIDVADVAQRAAGILGVRAQERGIELILPTLDAPLGAIAEFRRVLQVLLNLVGNAIRYSPQGSRVRIECAKIGSTVHITVADEGAGLSPDQQIAVFEKFERLGRSGDGGSGLGLYISRRIARAMGGDLTVESSPGEGARFTLEIPGEIPGAE</sequence>
<proteinExistence type="predicted"/>
<dbReference type="PROSITE" id="PS50109">
    <property type="entry name" value="HIS_KIN"/>
    <property type="match status" value="1"/>
</dbReference>
<evidence type="ECO:0000313" key="8">
    <source>
        <dbReference type="EMBL" id="MXP14206.1"/>
    </source>
</evidence>
<dbReference type="GO" id="GO:0000155">
    <property type="term" value="F:phosphorelay sensor kinase activity"/>
    <property type="evidence" value="ECO:0007669"/>
    <property type="project" value="InterPro"/>
</dbReference>
<organism evidence="8 9">
    <name type="scientific">Allopontixanthobacter confluentis</name>
    <dbReference type="NCBI Taxonomy" id="1849021"/>
    <lineage>
        <taxon>Bacteria</taxon>
        <taxon>Pseudomonadati</taxon>
        <taxon>Pseudomonadota</taxon>
        <taxon>Alphaproteobacteria</taxon>
        <taxon>Sphingomonadales</taxon>
        <taxon>Erythrobacteraceae</taxon>
        <taxon>Allopontixanthobacter</taxon>
    </lineage>
</organism>
<dbReference type="InterPro" id="IPR036097">
    <property type="entry name" value="HisK_dim/P_sf"/>
</dbReference>
<dbReference type="EC" id="2.7.13.3" evidence="2"/>
<dbReference type="AlphaFoldDB" id="A0A6L7GFG7"/>